<evidence type="ECO:0000259" key="1">
    <source>
        <dbReference type="Pfam" id="PF26226"/>
    </source>
</evidence>
<evidence type="ECO:0000313" key="2">
    <source>
        <dbReference type="EMBL" id="RDY29013.1"/>
    </source>
</evidence>
<organism evidence="2 3">
    <name type="scientific">Romboutsia weinsteinii</name>
    <dbReference type="NCBI Taxonomy" id="2020949"/>
    <lineage>
        <taxon>Bacteria</taxon>
        <taxon>Bacillati</taxon>
        <taxon>Bacillota</taxon>
        <taxon>Clostridia</taxon>
        <taxon>Peptostreptococcales</taxon>
        <taxon>Peptostreptococcaceae</taxon>
        <taxon>Romboutsia</taxon>
    </lineage>
</organism>
<accession>A0A371J8H5</accession>
<dbReference type="EMBL" id="NOJY02000004">
    <property type="protein sequence ID" value="RDY29013.1"/>
    <property type="molecule type" value="Genomic_DNA"/>
</dbReference>
<feature type="domain" description="DUF8052" evidence="1">
    <location>
        <begin position="2"/>
        <end position="150"/>
    </location>
</feature>
<dbReference type="AlphaFoldDB" id="A0A371J8H5"/>
<evidence type="ECO:0000313" key="3">
    <source>
        <dbReference type="Proteomes" id="UP000215694"/>
    </source>
</evidence>
<comment type="caution">
    <text evidence="2">The sequence shown here is derived from an EMBL/GenBank/DDBJ whole genome shotgun (WGS) entry which is preliminary data.</text>
</comment>
<sequence length="155" mass="18642">MNSHFNIYDNYITSNYSFDFMGEFVLSNSRFFLSKKNVIWSYDNNEYVFVKSFESLSKNHFSEFILPFSNFALNNFVKPDENHMSTYITMFLSAQEIDADLINYIKRYNKRKSYSFGLRGYSNFRIILFNSNTHEFFYNKDTKDAIKFYKEVLLS</sequence>
<dbReference type="Proteomes" id="UP000215694">
    <property type="component" value="Unassembled WGS sequence"/>
</dbReference>
<reference evidence="2 3" key="1">
    <citation type="journal article" date="2017" name="Genome Announc.">
        <title>Draft Genome Sequence of Romboutsia weinsteinii sp. nov. Strain CCRI-19649(T) Isolated from Surface Water.</title>
        <authorList>
            <person name="Maheux A.F."/>
            <person name="Boudreau D.K."/>
            <person name="Berube E."/>
            <person name="Boissinot M."/>
            <person name="Cantin P."/>
            <person name="Raymond F."/>
            <person name="Corbeil J."/>
            <person name="Omar R.F."/>
            <person name="Bergeron M.G."/>
        </authorList>
    </citation>
    <scope>NUCLEOTIDE SEQUENCE [LARGE SCALE GENOMIC DNA]</scope>
    <source>
        <strain evidence="2 3">CCRI-19649</strain>
    </source>
</reference>
<keyword evidence="3" id="KW-1185">Reference proteome</keyword>
<gene>
    <name evidence="2" type="ORF">CHL78_003580</name>
</gene>
<name>A0A371J8H5_9FIRM</name>
<dbReference type="InterPro" id="IPR058365">
    <property type="entry name" value="DUF8052"/>
</dbReference>
<proteinExistence type="predicted"/>
<protein>
    <recommendedName>
        <fullName evidence="1">DUF8052 domain-containing protein</fullName>
    </recommendedName>
</protein>
<dbReference type="Pfam" id="PF26226">
    <property type="entry name" value="DUF8052"/>
    <property type="match status" value="1"/>
</dbReference>